<keyword evidence="2" id="KW-1185">Reference proteome</keyword>
<sequence>MSSLTHKRAEISAAIALKLGLWPIAGLTNAQRAELETETDEAIDRWSEAEHEDGADTARPVTPLQRLLVEYRELEEQELDRRERKTGIG</sequence>
<gene>
    <name evidence="1" type="ORF">ACFQE0_27365</name>
</gene>
<reference evidence="2" key="1">
    <citation type="journal article" date="2019" name="Int. J. Syst. Evol. Microbiol.">
        <title>The Global Catalogue of Microorganisms (GCM) 10K type strain sequencing project: providing services to taxonomists for standard genome sequencing and annotation.</title>
        <authorList>
            <consortium name="The Broad Institute Genomics Platform"/>
            <consortium name="The Broad Institute Genome Sequencing Center for Infectious Disease"/>
            <person name="Wu L."/>
            <person name="Ma J."/>
        </authorList>
    </citation>
    <scope>NUCLEOTIDE SEQUENCE [LARGE SCALE GENOMIC DNA]</scope>
    <source>
        <strain evidence="2">CCUG 48316</strain>
    </source>
</reference>
<evidence type="ECO:0008006" key="3">
    <source>
        <dbReference type="Google" id="ProtNLM"/>
    </source>
</evidence>
<dbReference type="Proteomes" id="UP001596292">
    <property type="component" value="Unassembled WGS sequence"/>
</dbReference>
<proteinExistence type="predicted"/>
<comment type="caution">
    <text evidence="1">The sequence shown here is derived from an EMBL/GenBank/DDBJ whole genome shotgun (WGS) entry which is preliminary data.</text>
</comment>
<organism evidence="1 2">
    <name type="scientific">Methylobacterium komagatae</name>
    <dbReference type="NCBI Taxonomy" id="374425"/>
    <lineage>
        <taxon>Bacteria</taxon>
        <taxon>Pseudomonadati</taxon>
        <taxon>Pseudomonadota</taxon>
        <taxon>Alphaproteobacteria</taxon>
        <taxon>Hyphomicrobiales</taxon>
        <taxon>Methylobacteriaceae</taxon>
        <taxon>Methylobacterium</taxon>
    </lineage>
</organism>
<protein>
    <recommendedName>
        <fullName evidence="3">DUF3072 domain-containing protein</fullName>
    </recommendedName>
</protein>
<name>A0ABW2BSU3_9HYPH</name>
<accession>A0ABW2BSU3</accession>
<evidence type="ECO:0000313" key="1">
    <source>
        <dbReference type="EMBL" id="MFC6792949.1"/>
    </source>
</evidence>
<evidence type="ECO:0000313" key="2">
    <source>
        <dbReference type="Proteomes" id="UP001596292"/>
    </source>
</evidence>
<dbReference type="EMBL" id="JBHSWN010000003">
    <property type="protein sequence ID" value="MFC6792949.1"/>
    <property type="molecule type" value="Genomic_DNA"/>
</dbReference>
<dbReference type="RefSeq" id="WP_378975810.1">
    <property type="nucleotide sequence ID" value="NZ_JBHSWN010000003.1"/>
</dbReference>